<dbReference type="PROSITE" id="PS00028">
    <property type="entry name" value="ZINC_FINGER_C2H2_1"/>
    <property type="match status" value="2"/>
</dbReference>
<keyword evidence="2 4" id="KW-0863">Zinc-finger</keyword>
<feature type="compositionally biased region" description="Low complexity" evidence="5">
    <location>
        <begin position="527"/>
        <end position="540"/>
    </location>
</feature>
<dbReference type="PROSITE" id="PS00636">
    <property type="entry name" value="DNAJ_1"/>
    <property type="match status" value="1"/>
</dbReference>
<feature type="region of interest" description="Disordered" evidence="5">
    <location>
        <begin position="582"/>
        <end position="601"/>
    </location>
</feature>
<dbReference type="AlphaFoldDB" id="A0A1E4TPM0"/>
<dbReference type="GO" id="GO:0005737">
    <property type="term" value="C:cytoplasm"/>
    <property type="evidence" value="ECO:0007669"/>
    <property type="project" value="TreeGrafter"/>
</dbReference>
<dbReference type="Gene3D" id="3.30.160.60">
    <property type="entry name" value="Classic Zinc Finger"/>
    <property type="match status" value="1"/>
</dbReference>
<sequence>MKTDYYELLGVETKCGETELKKAYRRKALQLHPDKNPDNVEEATRQFNLVRAAYEVLSDPQERAWYDSHKNSILREDNDYADEEGSSTSYEVVGTSTDELLRYFDPSMYSRIDDSIQGFYKVAAMLFAKLASEEVFSGKQQELDDFYKYKDDSPSANVVDSSELLFPRFGDSRSDYATEVRVFYQKWSSFQSIKTFSWVDEYRYSRTHDRRTRRLVDKENKKARDNARREYNETVRSYVAFIKKRDPRVKSGAAAFEKAKRKKEQEEKRKQAQRDREANLAKRNEYQQQNWQTIDAGDFAEIEEQLDKLHEEDLYANKDEKEQDEENIYECIICNKDFKSKRQFKEHEKSKKHLKLLRRLKWEMRKEGIELGFDTSLDESDMEDEFETASSGDEFQASENETETESENENEVENNEKKAEKDNYETENSTKKLNLEDDLDSEIEIDDAIDSDYSGMGSFVKKEKEKKQQRAPSDDSDQDQDATQKNANQKGVSINELHQLDDDSDNSWDMSKNKNKKSKKDKKKKVISSSSPFSSGKNNNVPVPKTSQEAVSAAKLQDKKNLSCAACNEVFPSRNKLFQHVNSTGHAAPVPINKKGKNKKR</sequence>
<dbReference type="SUPFAM" id="SSF46565">
    <property type="entry name" value="Chaperone J-domain"/>
    <property type="match status" value="1"/>
</dbReference>
<dbReference type="PROSITE" id="PS50076">
    <property type="entry name" value="DNAJ_2"/>
    <property type="match status" value="1"/>
</dbReference>
<dbReference type="Pfam" id="PF21884">
    <property type="entry name" value="ZUO1-like_ZHD"/>
    <property type="match status" value="1"/>
</dbReference>
<evidence type="ECO:0000256" key="2">
    <source>
        <dbReference type="ARBA" id="ARBA00022771"/>
    </source>
</evidence>
<dbReference type="InterPro" id="IPR013087">
    <property type="entry name" value="Znf_C2H2_type"/>
</dbReference>
<dbReference type="PROSITE" id="PS50157">
    <property type="entry name" value="ZINC_FINGER_C2H2_2"/>
    <property type="match status" value="2"/>
</dbReference>
<keyword evidence="9" id="KW-1185">Reference proteome</keyword>
<evidence type="ECO:0008006" key="10">
    <source>
        <dbReference type="Google" id="ProtNLM"/>
    </source>
</evidence>
<dbReference type="InterPro" id="IPR018253">
    <property type="entry name" value="DnaJ_domain_CS"/>
</dbReference>
<dbReference type="Pfam" id="PF12171">
    <property type="entry name" value="zf-C2H2_jaz"/>
    <property type="match status" value="1"/>
</dbReference>
<evidence type="ECO:0000313" key="8">
    <source>
        <dbReference type="EMBL" id="ODV93659.1"/>
    </source>
</evidence>
<accession>A0A1E4TPM0</accession>
<feature type="region of interest" description="Disordered" evidence="5">
    <location>
        <begin position="256"/>
        <end position="284"/>
    </location>
</feature>
<dbReference type="Gene3D" id="1.10.287.110">
    <property type="entry name" value="DnaJ domain"/>
    <property type="match status" value="1"/>
</dbReference>
<feature type="domain" description="C2H2-type" evidence="7">
    <location>
        <begin position="329"/>
        <end position="353"/>
    </location>
</feature>
<protein>
    <recommendedName>
        <fullName evidence="10">J domain-containing protein</fullName>
    </recommendedName>
</protein>
<evidence type="ECO:0000313" key="9">
    <source>
        <dbReference type="Proteomes" id="UP000094236"/>
    </source>
</evidence>
<dbReference type="Pfam" id="PF00226">
    <property type="entry name" value="DnaJ"/>
    <property type="match status" value="1"/>
</dbReference>
<feature type="domain" description="C2H2-type" evidence="7">
    <location>
        <begin position="562"/>
        <end position="591"/>
    </location>
</feature>
<evidence type="ECO:0000256" key="4">
    <source>
        <dbReference type="PROSITE-ProRule" id="PRU00042"/>
    </source>
</evidence>
<feature type="domain" description="J" evidence="6">
    <location>
        <begin position="4"/>
        <end position="70"/>
    </location>
</feature>
<feature type="compositionally biased region" description="Acidic residues" evidence="5">
    <location>
        <begin position="376"/>
        <end position="387"/>
    </location>
</feature>
<dbReference type="PRINTS" id="PR00625">
    <property type="entry name" value="JDOMAIN"/>
</dbReference>
<evidence type="ECO:0000256" key="5">
    <source>
        <dbReference type="SAM" id="MobiDB-lite"/>
    </source>
</evidence>
<feature type="compositionally biased region" description="Basic and acidic residues" evidence="5">
    <location>
        <begin position="414"/>
        <end position="435"/>
    </location>
</feature>
<dbReference type="SMART" id="SM00271">
    <property type="entry name" value="DnaJ"/>
    <property type="match status" value="1"/>
</dbReference>
<dbReference type="CDD" id="cd06257">
    <property type="entry name" value="DnaJ"/>
    <property type="match status" value="1"/>
</dbReference>
<dbReference type="InterPro" id="IPR022755">
    <property type="entry name" value="Znf_C2H2_jaz"/>
</dbReference>
<dbReference type="PANTHER" id="PTHR44029:SF1">
    <property type="entry name" value="DNAJ HOMOLOG SUBFAMILY C MEMBER 21"/>
    <property type="match status" value="1"/>
</dbReference>
<evidence type="ECO:0000259" key="7">
    <source>
        <dbReference type="PROSITE" id="PS50157"/>
    </source>
</evidence>
<reference evidence="9" key="1">
    <citation type="submission" date="2016-05" db="EMBL/GenBank/DDBJ databases">
        <title>Comparative genomics of biotechnologically important yeasts.</title>
        <authorList>
            <consortium name="DOE Joint Genome Institute"/>
            <person name="Riley R."/>
            <person name="Haridas S."/>
            <person name="Wolfe K.H."/>
            <person name="Lopes M.R."/>
            <person name="Hittinger C.T."/>
            <person name="Goker M."/>
            <person name="Salamov A."/>
            <person name="Wisecaver J."/>
            <person name="Long T.M."/>
            <person name="Aerts A.L."/>
            <person name="Barry K."/>
            <person name="Choi C."/>
            <person name="Clum A."/>
            <person name="Coughlan A.Y."/>
            <person name="Deshpande S."/>
            <person name="Douglass A.P."/>
            <person name="Hanson S.J."/>
            <person name="Klenk H.-P."/>
            <person name="Labutti K."/>
            <person name="Lapidus A."/>
            <person name="Lindquist E."/>
            <person name="Lipzen A."/>
            <person name="Meier-Kolthoff J.P."/>
            <person name="Ohm R.A."/>
            <person name="Otillar R.P."/>
            <person name="Pangilinan J."/>
            <person name="Peng Y."/>
            <person name="Rokas A."/>
            <person name="Rosa C.A."/>
            <person name="Scheuner C."/>
            <person name="Sibirny A.A."/>
            <person name="Slot J.C."/>
            <person name="Stielow J.B."/>
            <person name="Sun H."/>
            <person name="Kurtzman C.P."/>
            <person name="Blackwell M."/>
            <person name="Grigoriev I.V."/>
            <person name="Jeffries T.W."/>
        </authorList>
    </citation>
    <scope>NUCLEOTIDE SEQUENCE [LARGE SCALE GENOMIC DNA]</scope>
    <source>
        <strain evidence="9">NRRL Y-2460</strain>
    </source>
</reference>
<dbReference type="EMBL" id="KV454017">
    <property type="protein sequence ID" value="ODV93659.1"/>
    <property type="molecule type" value="Genomic_DNA"/>
</dbReference>
<dbReference type="Proteomes" id="UP000094236">
    <property type="component" value="Unassembled WGS sequence"/>
</dbReference>
<feature type="compositionally biased region" description="Acidic residues" evidence="5">
    <location>
        <begin position="436"/>
        <end position="450"/>
    </location>
</feature>
<dbReference type="OrthoDB" id="5894at2759"/>
<dbReference type="InterPro" id="IPR036869">
    <property type="entry name" value="J_dom_sf"/>
</dbReference>
<keyword evidence="3" id="KW-0862">Zinc</keyword>
<gene>
    <name evidence="8" type="ORF">PACTADRAFT_45467</name>
</gene>
<evidence type="ECO:0000259" key="6">
    <source>
        <dbReference type="PROSITE" id="PS50076"/>
    </source>
</evidence>
<dbReference type="SMART" id="SM00355">
    <property type="entry name" value="ZnF_C2H2"/>
    <property type="match status" value="2"/>
</dbReference>
<proteinExistence type="predicted"/>
<organism evidence="8 9">
    <name type="scientific">Pachysolen tannophilus NRRL Y-2460</name>
    <dbReference type="NCBI Taxonomy" id="669874"/>
    <lineage>
        <taxon>Eukaryota</taxon>
        <taxon>Fungi</taxon>
        <taxon>Dikarya</taxon>
        <taxon>Ascomycota</taxon>
        <taxon>Saccharomycotina</taxon>
        <taxon>Pichiomycetes</taxon>
        <taxon>Pachysolenaceae</taxon>
        <taxon>Pachysolen</taxon>
    </lineage>
</organism>
<feature type="compositionally biased region" description="Polar residues" evidence="5">
    <location>
        <begin position="483"/>
        <end position="492"/>
    </location>
</feature>
<feature type="compositionally biased region" description="Basic residues" evidence="5">
    <location>
        <begin position="513"/>
        <end position="526"/>
    </location>
</feature>
<evidence type="ECO:0000256" key="3">
    <source>
        <dbReference type="ARBA" id="ARBA00022833"/>
    </source>
</evidence>
<keyword evidence="1" id="KW-0479">Metal-binding</keyword>
<dbReference type="FunFam" id="1.10.287.110:FF:000046">
    <property type="entry name" value="dnaJ homolog subfamily C member 21"/>
    <property type="match status" value="1"/>
</dbReference>
<dbReference type="InterPro" id="IPR036236">
    <property type="entry name" value="Znf_C2H2_sf"/>
</dbReference>
<dbReference type="STRING" id="669874.A0A1E4TPM0"/>
<dbReference type="InterPro" id="IPR001623">
    <property type="entry name" value="DnaJ_domain"/>
</dbReference>
<dbReference type="InterPro" id="IPR054076">
    <property type="entry name" value="ZUO1-like_ZHD"/>
</dbReference>
<dbReference type="GO" id="GO:0008270">
    <property type="term" value="F:zinc ion binding"/>
    <property type="evidence" value="ECO:0007669"/>
    <property type="project" value="UniProtKB-KW"/>
</dbReference>
<dbReference type="SUPFAM" id="SSF57667">
    <property type="entry name" value="beta-beta-alpha zinc fingers"/>
    <property type="match status" value="1"/>
</dbReference>
<dbReference type="PANTHER" id="PTHR44029">
    <property type="entry name" value="DNAJ HOMOLOG SUBFAMILY C MEMBER 21"/>
    <property type="match status" value="1"/>
</dbReference>
<feature type="compositionally biased region" description="Basic and acidic residues" evidence="5">
    <location>
        <begin position="263"/>
        <end position="284"/>
    </location>
</feature>
<name>A0A1E4TPM0_PACTA</name>
<feature type="compositionally biased region" description="Acidic residues" evidence="5">
    <location>
        <begin position="400"/>
        <end position="413"/>
    </location>
</feature>
<dbReference type="InterPro" id="IPR051964">
    <property type="entry name" value="Chaperone_stress_response"/>
</dbReference>
<evidence type="ECO:0000256" key="1">
    <source>
        <dbReference type="ARBA" id="ARBA00022723"/>
    </source>
</evidence>
<feature type="region of interest" description="Disordered" evidence="5">
    <location>
        <begin position="374"/>
        <end position="557"/>
    </location>
</feature>